<feature type="transmembrane region" description="Helical" evidence="1">
    <location>
        <begin position="39"/>
        <end position="57"/>
    </location>
</feature>
<proteinExistence type="predicted"/>
<gene>
    <name evidence="3" type="ORF">SAMN04488077_12443</name>
</gene>
<feature type="domain" description="Endonuclease/exonuclease/phosphatase" evidence="2">
    <location>
        <begin position="111"/>
        <end position="292"/>
    </location>
</feature>
<keyword evidence="3" id="KW-0378">Hydrolase</keyword>
<accession>A0A1H8INK6</accession>
<protein>
    <submittedName>
        <fullName evidence="3">Uncharacterized conserved protein YafD, endonuclease/exonuclease/phosphatase (EEP) superfamily</fullName>
    </submittedName>
</protein>
<dbReference type="InterPro" id="IPR036691">
    <property type="entry name" value="Endo/exonu/phosph_ase_sf"/>
</dbReference>
<sequence length="302" mass="32449">MSNSAIIRVLASGSATALIALVLLGFSGYVFEFGNSASVVRPQAGVLLIPVAAFLFLMKAQRRALFSLTLAVVAISSIAPGFFISGTDCTGACLKLYQKNLLSKAWPRYPLADDIIASGAEIVTLQEVSDHNRRFMANMFDHYPKAVTCKFRPAQDVAVLTSLPAVDGSEFCLAEAGLAGVQVLAPNGQLVWVLSVHMEWPFPFDQYYQSQIIAERIAGLDGQVLIAGDFNMVPWAGNLQRIEAAAGNHRLGAFRNTFRSGGWLLPLPIDTVLVPKGASGTVELRPYMGSDHLGVLARIALP</sequence>
<keyword evidence="3" id="KW-0540">Nuclease</keyword>
<dbReference type="Proteomes" id="UP000182160">
    <property type="component" value="Unassembled WGS sequence"/>
</dbReference>
<dbReference type="Gene3D" id="3.60.10.10">
    <property type="entry name" value="Endonuclease/exonuclease/phosphatase"/>
    <property type="match status" value="1"/>
</dbReference>
<dbReference type="Pfam" id="PF03372">
    <property type="entry name" value="Exo_endo_phos"/>
    <property type="match status" value="1"/>
</dbReference>
<evidence type="ECO:0000313" key="4">
    <source>
        <dbReference type="Proteomes" id="UP000182160"/>
    </source>
</evidence>
<feature type="transmembrane region" description="Helical" evidence="1">
    <location>
        <begin position="7"/>
        <end position="27"/>
    </location>
</feature>
<keyword evidence="1" id="KW-0812">Transmembrane</keyword>
<dbReference type="InterPro" id="IPR005135">
    <property type="entry name" value="Endo/exonuclease/phosphatase"/>
</dbReference>
<evidence type="ECO:0000256" key="1">
    <source>
        <dbReference type="SAM" id="Phobius"/>
    </source>
</evidence>
<name>A0A1H8INK6_9RHOB</name>
<feature type="transmembrane region" description="Helical" evidence="1">
    <location>
        <begin position="64"/>
        <end position="84"/>
    </location>
</feature>
<evidence type="ECO:0000259" key="2">
    <source>
        <dbReference type="Pfam" id="PF03372"/>
    </source>
</evidence>
<dbReference type="AlphaFoldDB" id="A0A1H8INK6"/>
<reference evidence="3 4" key="1">
    <citation type="submission" date="2016-10" db="EMBL/GenBank/DDBJ databases">
        <authorList>
            <person name="de Groot N.N."/>
        </authorList>
    </citation>
    <scope>NUCLEOTIDE SEQUENCE [LARGE SCALE GENOMIC DNA]</scope>
    <source>
        <strain evidence="3 4">DSM 11457</strain>
    </source>
</reference>
<dbReference type="GO" id="GO:0004519">
    <property type="term" value="F:endonuclease activity"/>
    <property type="evidence" value="ECO:0007669"/>
    <property type="project" value="UniProtKB-KW"/>
</dbReference>
<dbReference type="EMBL" id="FOBO01000024">
    <property type="protein sequence ID" value="SEN69969.1"/>
    <property type="molecule type" value="Genomic_DNA"/>
</dbReference>
<dbReference type="SUPFAM" id="SSF56219">
    <property type="entry name" value="DNase I-like"/>
    <property type="match status" value="1"/>
</dbReference>
<keyword evidence="3" id="KW-0255">Endonuclease</keyword>
<keyword evidence="1" id="KW-0472">Membrane</keyword>
<keyword evidence="1" id="KW-1133">Transmembrane helix</keyword>
<dbReference type="GO" id="GO:0004527">
    <property type="term" value="F:exonuclease activity"/>
    <property type="evidence" value="ECO:0007669"/>
    <property type="project" value="UniProtKB-KW"/>
</dbReference>
<dbReference type="RefSeq" id="WP_074788152.1">
    <property type="nucleotide sequence ID" value="NZ_FOBO01000024.1"/>
</dbReference>
<keyword evidence="3" id="KW-0269">Exonuclease</keyword>
<evidence type="ECO:0000313" key="3">
    <source>
        <dbReference type="EMBL" id="SEN69969.1"/>
    </source>
</evidence>
<organism evidence="3 4">
    <name type="scientific">Roseovarius tolerans</name>
    <dbReference type="NCBI Taxonomy" id="74031"/>
    <lineage>
        <taxon>Bacteria</taxon>
        <taxon>Pseudomonadati</taxon>
        <taxon>Pseudomonadota</taxon>
        <taxon>Alphaproteobacteria</taxon>
        <taxon>Rhodobacterales</taxon>
        <taxon>Roseobacteraceae</taxon>
        <taxon>Roseovarius</taxon>
    </lineage>
</organism>